<keyword evidence="3" id="KW-1185">Reference proteome</keyword>
<dbReference type="InterPro" id="IPR001810">
    <property type="entry name" value="F-box_dom"/>
</dbReference>
<evidence type="ECO:0000313" key="2">
    <source>
        <dbReference type="EMBL" id="KAK7029498.1"/>
    </source>
</evidence>
<evidence type="ECO:0000259" key="1">
    <source>
        <dbReference type="PROSITE" id="PS50181"/>
    </source>
</evidence>
<dbReference type="InterPro" id="IPR036047">
    <property type="entry name" value="F-box-like_dom_sf"/>
</dbReference>
<evidence type="ECO:0000313" key="3">
    <source>
        <dbReference type="Proteomes" id="UP001383192"/>
    </source>
</evidence>
<name>A0AAW0BRF0_9AGAR</name>
<reference evidence="2 3" key="1">
    <citation type="submission" date="2024-01" db="EMBL/GenBank/DDBJ databases">
        <title>A draft genome for a cacao thread blight-causing isolate of Paramarasmius palmivorus.</title>
        <authorList>
            <person name="Baruah I.K."/>
            <person name="Bukari Y."/>
            <person name="Amoako-Attah I."/>
            <person name="Meinhardt L.W."/>
            <person name="Bailey B.A."/>
            <person name="Cohen S.P."/>
        </authorList>
    </citation>
    <scope>NUCLEOTIDE SEQUENCE [LARGE SCALE GENOMIC DNA]</scope>
    <source>
        <strain evidence="2 3">GH-12</strain>
    </source>
</reference>
<gene>
    <name evidence="2" type="ORF">VNI00_014531</name>
</gene>
<dbReference type="PROSITE" id="PS50181">
    <property type="entry name" value="FBOX"/>
    <property type="match status" value="1"/>
</dbReference>
<sequence length="552" mass="60737">MTTNATDEVASDEPTVMHLQFSSPLQSKFPNELISVMLTHLDTGDAKDLLSATWVCRKWRIAALSTPSLWTRIDLKSPSLVQLFLDRAGSLPLQLELSEADGYQETEEDFIAHILITIATHLDRMSSLDIAMSPQSIDILNILAERAQVEPLQSFRNLRIVCAHQPLEECVGEIDFHCPIIDLNFPSPLFGATLPSLTKLEISLPMVYQWTSSFQGSMASLSFLSLTHCQLANHGHDATRPAMVDLLRVLASAPLLESLVLGGVIPACSTVSLPPPLEMQALSSLKIFGATSLQCTQLVECLVMSRLVAFEAECFHTESDWCEDDSGYKTSGLILLLKKIPVHVTNSGLTQLDVEVSRMVISGLARCEMSLRASHPENTPPAVTLKMTWVENGEHMSLMDIATTMRSSLACFDWNALTYLKLKTTGNYSSIDALVDICVELSGLTDLVVAGSCVPIFLRRLGSVTQRDMPFPSLARLTLDHINIALFGCKPRLYMTLGDRIYGHGQLKSLTLGSGCINHCDREWIDSLESRLSEGVEVLPGDYASSYMGFRS</sequence>
<proteinExistence type="predicted"/>
<dbReference type="Pfam" id="PF12937">
    <property type="entry name" value="F-box-like"/>
    <property type="match status" value="1"/>
</dbReference>
<dbReference type="Gene3D" id="1.20.1280.50">
    <property type="match status" value="1"/>
</dbReference>
<dbReference type="Proteomes" id="UP001383192">
    <property type="component" value="Unassembled WGS sequence"/>
</dbReference>
<dbReference type="EMBL" id="JAYKXP010000082">
    <property type="protein sequence ID" value="KAK7029498.1"/>
    <property type="molecule type" value="Genomic_DNA"/>
</dbReference>
<accession>A0AAW0BRF0</accession>
<feature type="domain" description="F-box" evidence="1">
    <location>
        <begin position="23"/>
        <end position="73"/>
    </location>
</feature>
<dbReference type="SUPFAM" id="SSF81383">
    <property type="entry name" value="F-box domain"/>
    <property type="match status" value="1"/>
</dbReference>
<protein>
    <recommendedName>
        <fullName evidence="1">F-box domain-containing protein</fullName>
    </recommendedName>
</protein>
<dbReference type="AlphaFoldDB" id="A0AAW0BRF0"/>
<comment type="caution">
    <text evidence="2">The sequence shown here is derived from an EMBL/GenBank/DDBJ whole genome shotgun (WGS) entry which is preliminary data.</text>
</comment>
<organism evidence="2 3">
    <name type="scientific">Paramarasmius palmivorus</name>
    <dbReference type="NCBI Taxonomy" id="297713"/>
    <lineage>
        <taxon>Eukaryota</taxon>
        <taxon>Fungi</taxon>
        <taxon>Dikarya</taxon>
        <taxon>Basidiomycota</taxon>
        <taxon>Agaricomycotina</taxon>
        <taxon>Agaricomycetes</taxon>
        <taxon>Agaricomycetidae</taxon>
        <taxon>Agaricales</taxon>
        <taxon>Marasmiineae</taxon>
        <taxon>Marasmiaceae</taxon>
        <taxon>Paramarasmius</taxon>
    </lineage>
</organism>